<gene>
    <name evidence="2" type="ORF">BFW01_g10719</name>
</gene>
<accession>A0A8H7IQ31</accession>
<feature type="signal peptide" evidence="1">
    <location>
        <begin position="1"/>
        <end position="25"/>
    </location>
</feature>
<sequence>MISLQFKYSAFYALIFAVFTASVFATPASPAPQKNGYVSFDGFTKVTNKDSLAWYRRPSLGIAKAVVENQPGYECFHGANYPGVNDWESFGTLWNINLPALRLHNSPADNQILRSKILSIATETKTDARIILAIIMQESSGQLDVHCTGENKHNCGIMQAAPGSVSFDPDKPAKSIDTMLRNGVLGTPGSWPNGGPGYAWFLNGANGEAWANMGGGGYPFRAMRAYNTGKVPNQKNYDATNGSGTLTSLLTVLSAGAALAAPAAHAGFGRRAVNISQPFEVDRLYMSMDSVWDTSSGVDVKFTATDANTGVTTVCNTADVLANTVYACERDQTTWVFNTDFSKLSVEWYWPPGEISDNGLGGNYRANGSATVNWNCASSGSHGQQCFATKFNVPIQTIEAWA</sequence>
<evidence type="ECO:0000256" key="1">
    <source>
        <dbReference type="SAM" id="SignalP"/>
    </source>
</evidence>
<evidence type="ECO:0000313" key="3">
    <source>
        <dbReference type="Proteomes" id="UP000627934"/>
    </source>
</evidence>
<evidence type="ECO:0000313" key="2">
    <source>
        <dbReference type="EMBL" id="KAF9629516.1"/>
    </source>
</evidence>
<keyword evidence="1" id="KW-0732">Signal</keyword>
<name>A0A8H7IQ31_9PEZI</name>
<reference evidence="2" key="1">
    <citation type="submission" date="2016-08" db="EMBL/GenBank/DDBJ databases">
        <authorList>
            <person name="Yan J."/>
        </authorList>
    </citation>
    <scope>NUCLEOTIDE SEQUENCE</scope>
    <source>
        <strain evidence="2">CSS-01s</strain>
    </source>
</reference>
<dbReference type="EMBL" id="MDYX01000024">
    <property type="protein sequence ID" value="KAF9629516.1"/>
    <property type="molecule type" value="Genomic_DNA"/>
</dbReference>
<organism evidence="2 3">
    <name type="scientific">Lasiodiplodia theobromae</name>
    <dbReference type="NCBI Taxonomy" id="45133"/>
    <lineage>
        <taxon>Eukaryota</taxon>
        <taxon>Fungi</taxon>
        <taxon>Dikarya</taxon>
        <taxon>Ascomycota</taxon>
        <taxon>Pezizomycotina</taxon>
        <taxon>Dothideomycetes</taxon>
        <taxon>Dothideomycetes incertae sedis</taxon>
        <taxon>Botryosphaeriales</taxon>
        <taxon>Botryosphaeriaceae</taxon>
        <taxon>Lasiodiplodia</taxon>
    </lineage>
</organism>
<dbReference type="Proteomes" id="UP000627934">
    <property type="component" value="Unassembled WGS sequence"/>
</dbReference>
<dbReference type="AlphaFoldDB" id="A0A8H7IQ31"/>
<comment type="caution">
    <text evidence="2">The sequence shown here is derived from an EMBL/GenBank/DDBJ whole genome shotgun (WGS) entry which is preliminary data.</text>
</comment>
<protein>
    <submittedName>
        <fullName evidence="2">Exo-beta- - protein</fullName>
    </submittedName>
</protein>
<proteinExistence type="predicted"/>
<reference evidence="2" key="2">
    <citation type="journal article" date="2018" name="DNA Res.">
        <title>Comparative genome and transcriptome analyses reveal adaptations to opportunistic infections in woody plant degrading pathogens of Botryosphaeriaceae.</title>
        <authorList>
            <person name="Yan J.Y."/>
            <person name="Zhao W.S."/>
            <person name="Chen Z."/>
            <person name="Xing Q.K."/>
            <person name="Zhang W."/>
            <person name="Chethana K.W.T."/>
            <person name="Xue M.F."/>
            <person name="Xu J.P."/>
            <person name="Phillips A.J.L."/>
            <person name="Wang Y."/>
            <person name="Liu J.H."/>
            <person name="Liu M."/>
            <person name="Zhou Y."/>
            <person name="Jayawardena R.S."/>
            <person name="Manawasinghe I.S."/>
            <person name="Huang J.B."/>
            <person name="Qiao G.H."/>
            <person name="Fu C.Y."/>
            <person name="Guo F.F."/>
            <person name="Dissanayake A.J."/>
            <person name="Peng Y.L."/>
            <person name="Hyde K.D."/>
            <person name="Li X.H."/>
        </authorList>
    </citation>
    <scope>NUCLEOTIDE SEQUENCE</scope>
    <source>
        <strain evidence="2">CSS-01s</strain>
    </source>
</reference>
<feature type="chain" id="PRO_5034162571" evidence="1">
    <location>
        <begin position="26"/>
        <end position="402"/>
    </location>
</feature>
<dbReference type="Gene3D" id="1.10.530.10">
    <property type="match status" value="1"/>
</dbReference>